<gene>
    <name evidence="2" type="ORF">A4U43_C06F3590</name>
</gene>
<dbReference type="EMBL" id="CM007386">
    <property type="protein sequence ID" value="ONK66044.1"/>
    <property type="molecule type" value="Genomic_DNA"/>
</dbReference>
<accession>A0A5P1EJT9</accession>
<evidence type="ECO:0000313" key="2">
    <source>
        <dbReference type="EMBL" id="ONK66044.1"/>
    </source>
</evidence>
<evidence type="ECO:0000256" key="1">
    <source>
        <dbReference type="SAM" id="MobiDB-lite"/>
    </source>
</evidence>
<organism evidence="2 3">
    <name type="scientific">Asparagus officinalis</name>
    <name type="common">Garden asparagus</name>
    <dbReference type="NCBI Taxonomy" id="4686"/>
    <lineage>
        <taxon>Eukaryota</taxon>
        <taxon>Viridiplantae</taxon>
        <taxon>Streptophyta</taxon>
        <taxon>Embryophyta</taxon>
        <taxon>Tracheophyta</taxon>
        <taxon>Spermatophyta</taxon>
        <taxon>Magnoliopsida</taxon>
        <taxon>Liliopsida</taxon>
        <taxon>Asparagales</taxon>
        <taxon>Asparagaceae</taxon>
        <taxon>Asparagoideae</taxon>
        <taxon>Asparagus</taxon>
    </lineage>
</organism>
<feature type="compositionally biased region" description="Basic and acidic residues" evidence="1">
    <location>
        <begin position="72"/>
        <end position="84"/>
    </location>
</feature>
<evidence type="ECO:0000313" key="3">
    <source>
        <dbReference type="Proteomes" id="UP000243459"/>
    </source>
</evidence>
<sequence length="135" mass="14700">MAMVGGGGWWLGSEARRSEFGYGADGELGSESLVRGVREEVQTAAWADPPAAGWGVGELDGEGLGGRSSLGGRRENEMKRERRTREMMEVAGFFGAHVKNKGKNIYREKMGVGLLIDRFESNSTERFQGLNRSAS</sequence>
<reference evidence="3" key="1">
    <citation type="journal article" date="2017" name="Nat. Commun.">
        <title>The asparagus genome sheds light on the origin and evolution of a young Y chromosome.</title>
        <authorList>
            <person name="Harkess A."/>
            <person name="Zhou J."/>
            <person name="Xu C."/>
            <person name="Bowers J.E."/>
            <person name="Van der Hulst R."/>
            <person name="Ayyampalayam S."/>
            <person name="Mercati F."/>
            <person name="Riccardi P."/>
            <person name="McKain M.R."/>
            <person name="Kakrana A."/>
            <person name="Tang H."/>
            <person name="Ray J."/>
            <person name="Groenendijk J."/>
            <person name="Arikit S."/>
            <person name="Mathioni S.M."/>
            <person name="Nakano M."/>
            <person name="Shan H."/>
            <person name="Telgmann-Rauber A."/>
            <person name="Kanno A."/>
            <person name="Yue Z."/>
            <person name="Chen H."/>
            <person name="Li W."/>
            <person name="Chen Y."/>
            <person name="Xu X."/>
            <person name="Zhang Y."/>
            <person name="Luo S."/>
            <person name="Chen H."/>
            <person name="Gao J."/>
            <person name="Mao Z."/>
            <person name="Pires J.C."/>
            <person name="Luo M."/>
            <person name="Kudrna D."/>
            <person name="Wing R.A."/>
            <person name="Meyers B.C."/>
            <person name="Yi K."/>
            <person name="Kong H."/>
            <person name="Lavrijsen P."/>
            <person name="Sunseri F."/>
            <person name="Falavigna A."/>
            <person name="Ye Y."/>
            <person name="Leebens-Mack J.H."/>
            <person name="Chen G."/>
        </authorList>
    </citation>
    <scope>NUCLEOTIDE SEQUENCE [LARGE SCALE GENOMIC DNA]</scope>
    <source>
        <strain evidence="3">cv. DH0086</strain>
    </source>
</reference>
<keyword evidence="3" id="KW-1185">Reference proteome</keyword>
<name>A0A5P1EJT9_ASPOF</name>
<dbReference type="Gramene" id="ONK66044">
    <property type="protein sequence ID" value="ONK66044"/>
    <property type="gene ID" value="A4U43_C06F3590"/>
</dbReference>
<feature type="region of interest" description="Disordered" evidence="1">
    <location>
        <begin position="52"/>
        <end position="84"/>
    </location>
</feature>
<protein>
    <submittedName>
        <fullName evidence="2">Uncharacterized protein</fullName>
    </submittedName>
</protein>
<dbReference type="Proteomes" id="UP000243459">
    <property type="component" value="Chromosome 6"/>
</dbReference>
<feature type="compositionally biased region" description="Gly residues" evidence="1">
    <location>
        <begin position="54"/>
        <end position="69"/>
    </location>
</feature>
<proteinExistence type="predicted"/>
<dbReference type="AlphaFoldDB" id="A0A5P1EJT9"/>